<evidence type="ECO:0000313" key="2">
    <source>
        <dbReference type="Proteomes" id="UP000297595"/>
    </source>
</evidence>
<reference evidence="1 2" key="1">
    <citation type="submission" date="2019-03" db="EMBL/GenBank/DDBJ databases">
        <title>Nematode-trapping fungi genome.</title>
        <authorList>
            <person name="Vidal-Diez De Ulzurrun G."/>
        </authorList>
    </citation>
    <scope>NUCLEOTIDE SEQUENCE [LARGE SCALE GENOMIC DNA]</scope>
    <source>
        <strain evidence="1 2">TWF154</strain>
    </source>
</reference>
<evidence type="ECO:0000313" key="1">
    <source>
        <dbReference type="EMBL" id="TGJ68545.1"/>
    </source>
</evidence>
<dbReference type="EMBL" id="SOZJ01000004">
    <property type="protein sequence ID" value="TGJ68545.1"/>
    <property type="molecule type" value="Genomic_DNA"/>
</dbReference>
<dbReference type="Proteomes" id="UP000297595">
    <property type="component" value="Unassembled WGS sequence"/>
</dbReference>
<accession>A0A8H2DX11</accession>
<protein>
    <submittedName>
        <fullName evidence="1">Uncharacterized protein</fullName>
    </submittedName>
</protein>
<dbReference type="OrthoDB" id="5281509at2759"/>
<proteinExistence type="predicted"/>
<organism evidence="1 2">
    <name type="scientific">Orbilia oligospora</name>
    <name type="common">Nematode-trapping fungus</name>
    <name type="synonym">Arthrobotrys oligospora</name>
    <dbReference type="NCBI Taxonomy" id="2813651"/>
    <lineage>
        <taxon>Eukaryota</taxon>
        <taxon>Fungi</taxon>
        <taxon>Dikarya</taxon>
        <taxon>Ascomycota</taxon>
        <taxon>Pezizomycotina</taxon>
        <taxon>Orbiliomycetes</taxon>
        <taxon>Orbiliales</taxon>
        <taxon>Orbiliaceae</taxon>
        <taxon>Orbilia</taxon>
    </lineage>
</organism>
<name>A0A8H2DX11_ORBOL</name>
<comment type="caution">
    <text evidence="1">The sequence shown here is derived from an EMBL/GenBank/DDBJ whole genome shotgun (WGS) entry which is preliminary data.</text>
</comment>
<gene>
    <name evidence="1" type="ORF">EYR41_007590</name>
</gene>
<dbReference type="AlphaFoldDB" id="A0A8H2DX11"/>
<sequence length="168" mass="19988">MNSLRHLEHALASRRKRREHIRSHTSNERLDLDEVRGTNLEAGLFSNPLPRDISQHLKDIEYTKSWHTIYKTAEETGFIPPRTMLLALKKFGDNRIEELEEKLDSIIRFENHEDKSIRDEYHPKIDLIRWKIKYYQHTLQDGQDMLGTRDGEAMYVQTPLTLNQNKLH</sequence>